<proteinExistence type="predicted"/>
<dbReference type="Proteomes" id="UP000749559">
    <property type="component" value="Unassembled WGS sequence"/>
</dbReference>
<keyword evidence="2" id="KW-1185">Reference proteome</keyword>
<sequence>MFKRVEKSTEGIKKHLGIVHTFLKLQIDDLSETVGEVLDNVLDDTNDREAAKFAITTEVQRLFHVKLNRLDDIQKCKNLDGTQSHLHVNTGLGEGKKSLKWTNTEDVKDPCINGIDLLDSDYVEPTTSKKHKISCSNPWFIYNPPTSPNSIPSQQSNTGLQIFRNKSNDSHHMVHRSDLHNSRHGSVDRNSLFKTPYLTDPSKYDISNGCHGDECVEEIDEGFHLFHEITEAFSKFHLSKIEVANRITCKHVESNLAVNG</sequence>
<comment type="caution">
    <text evidence="1">The sequence shown here is derived from an EMBL/GenBank/DDBJ whole genome shotgun (WGS) entry which is preliminary data.</text>
</comment>
<accession>A0A8S4N1I1</accession>
<dbReference type="AlphaFoldDB" id="A0A8S4N1I1"/>
<evidence type="ECO:0000313" key="1">
    <source>
        <dbReference type="EMBL" id="CAH1774715.1"/>
    </source>
</evidence>
<dbReference type="EMBL" id="CAIIXF020000001">
    <property type="protein sequence ID" value="CAH1774715.1"/>
    <property type="molecule type" value="Genomic_DNA"/>
</dbReference>
<organism evidence="1 2">
    <name type="scientific">Owenia fusiformis</name>
    <name type="common">Polychaete worm</name>
    <dbReference type="NCBI Taxonomy" id="6347"/>
    <lineage>
        <taxon>Eukaryota</taxon>
        <taxon>Metazoa</taxon>
        <taxon>Spiralia</taxon>
        <taxon>Lophotrochozoa</taxon>
        <taxon>Annelida</taxon>
        <taxon>Polychaeta</taxon>
        <taxon>Sedentaria</taxon>
        <taxon>Canalipalpata</taxon>
        <taxon>Sabellida</taxon>
        <taxon>Oweniida</taxon>
        <taxon>Oweniidae</taxon>
        <taxon>Owenia</taxon>
    </lineage>
</organism>
<gene>
    <name evidence="1" type="ORF">OFUS_LOCUS2120</name>
</gene>
<name>A0A8S4N1I1_OWEFU</name>
<evidence type="ECO:0000313" key="2">
    <source>
        <dbReference type="Proteomes" id="UP000749559"/>
    </source>
</evidence>
<protein>
    <submittedName>
        <fullName evidence="1">Uncharacterized protein</fullName>
    </submittedName>
</protein>
<reference evidence="1" key="1">
    <citation type="submission" date="2022-03" db="EMBL/GenBank/DDBJ databases">
        <authorList>
            <person name="Martin C."/>
        </authorList>
    </citation>
    <scope>NUCLEOTIDE SEQUENCE</scope>
</reference>